<evidence type="ECO:0000313" key="1">
    <source>
        <dbReference type="EMBL" id="ACU24292.1"/>
    </source>
</evidence>
<sequence length="63" mass="6881">MNIFLNSSLDFGFSSPSSAFSLFAVKPSGLTFLGTAKVFFPLSWMLSFPGFLEENFASFTSPL</sequence>
<proteinExistence type="evidence at transcript level"/>
<dbReference type="EMBL" id="BT099112">
    <property type="protein sequence ID" value="ACU24292.1"/>
    <property type="molecule type" value="mRNA"/>
</dbReference>
<reference evidence="1" key="1">
    <citation type="submission" date="2009-08" db="EMBL/GenBank/DDBJ databases">
        <authorList>
            <person name="Cheung F."/>
            <person name="Xiao Y."/>
            <person name="Chan A."/>
            <person name="Moskal W."/>
            <person name="Town C.D."/>
        </authorList>
    </citation>
    <scope>NUCLEOTIDE SEQUENCE</scope>
</reference>
<name>C6TN00_SOYBN</name>
<dbReference type="AlphaFoldDB" id="C6TN00"/>
<protein>
    <submittedName>
        <fullName evidence="1">Uncharacterized protein</fullName>
    </submittedName>
</protein>
<accession>C6TN00</accession>
<organism evidence="1">
    <name type="scientific">Glycine max</name>
    <name type="common">Soybean</name>
    <name type="synonym">Glycine hispida</name>
    <dbReference type="NCBI Taxonomy" id="3847"/>
    <lineage>
        <taxon>Eukaryota</taxon>
        <taxon>Viridiplantae</taxon>
        <taxon>Streptophyta</taxon>
        <taxon>Embryophyta</taxon>
        <taxon>Tracheophyta</taxon>
        <taxon>Spermatophyta</taxon>
        <taxon>Magnoliopsida</taxon>
        <taxon>eudicotyledons</taxon>
        <taxon>Gunneridae</taxon>
        <taxon>Pentapetalae</taxon>
        <taxon>rosids</taxon>
        <taxon>fabids</taxon>
        <taxon>Fabales</taxon>
        <taxon>Fabaceae</taxon>
        <taxon>Papilionoideae</taxon>
        <taxon>50 kb inversion clade</taxon>
        <taxon>NPAAA clade</taxon>
        <taxon>indigoferoid/millettioid clade</taxon>
        <taxon>Phaseoleae</taxon>
        <taxon>Glycine</taxon>
        <taxon>Glycine subgen. Soja</taxon>
    </lineage>
</organism>